<dbReference type="AlphaFoldDB" id="A0AAP6VA98"/>
<evidence type="ECO:0000256" key="1">
    <source>
        <dbReference type="ARBA" id="ARBA00004651"/>
    </source>
</evidence>
<dbReference type="PANTHER" id="PTHR30250:SF26">
    <property type="entry name" value="PSMA PROTEIN"/>
    <property type="match status" value="1"/>
</dbReference>
<comment type="subcellular location">
    <subcellularLocation>
        <location evidence="1">Cell membrane</location>
        <topology evidence="1">Multi-pass membrane protein</topology>
    </subcellularLocation>
</comment>
<feature type="transmembrane region" description="Helical" evidence="6">
    <location>
        <begin position="346"/>
        <end position="375"/>
    </location>
</feature>
<feature type="transmembrane region" description="Helical" evidence="6">
    <location>
        <begin position="472"/>
        <end position="492"/>
    </location>
</feature>
<accession>A0AAP6VA98</accession>
<feature type="transmembrane region" description="Helical" evidence="6">
    <location>
        <begin position="94"/>
        <end position="116"/>
    </location>
</feature>
<evidence type="ECO:0000313" key="8">
    <source>
        <dbReference type="Proteomes" id="UP000429730"/>
    </source>
</evidence>
<evidence type="ECO:0000256" key="6">
    <source>
        <dbReference type="SAM" id="Phobius"/>
    </source>
</evidence>
<keyword evidence="4 6" id="KW-1133">Transmembrane helix</keyword>
<feature type="transmembrane region" description="Helical" evidence="6">
    <location>
        <begin position="312"/>
        <end position="334"/>
    </location>
</feature>
<feature type="transmembrane region" description="Helical" evidence="6">
    <location>
        <begin position="184"/>
        <end position="202"/>
    </location>
</feature>
<keyword evidence="3 6" id="KW-0812">Transmembrane</keyword>
<dbReference type="RefSeq" id="WP_002411414.1">
    <property type="nucleotide sequence ID" value="NZ_CABGHL010000005.1"/>
</dbReference>
<name>A0AAP6VA98_ENTFL</name>
<organism evidence="7 8">
    <name type="scientific">Enterococcus faecalis</name>
    <name type="common">Streptococcus faecalis</name>
    <dbReference type="NCBI Taxonomy" id="1351"/>
    <lineage>
        <taxon>Bacteria</taxon>
        <taxon>Bacillati</taxon>
        <taxon>Bacillota</taxon>
        <taxon>Bacilli</taxon>
        <taxon>Lactobacillales</taxon>
        <taxon>Enterococcaceae</taxon>
        <taxon>Enterococcus</taxon>
    </lineage>
</organism>
<feature type="transmembrane region" description="Helical" evidence="6">
    <location>
        <begin position="436"/>
        <end position="460"/>
    </location>
</feature>
<feature type="transmembrane region" description="Helical" evidence="6">
    <location>
        <begin position="157"/>
        <end position="178"/>
    </location>
</feature>
<evidence type="ECO:0000313" key="7">
    <source>
        <dbReference type="EMBL" id="MXS54276.1"/>
    </source>
</evidence>
<keyword evidence="2" id="KW-1003">Cell membrane</keyword>
<evidence type="ECO:0000256" key="5">
    <source>
        <dbReference type="ARBA" id="ARBA00023136"/>
    </source>
</evidence>
<feature type="transmembrane region" description="Helical" evidence="6">
    <location>
        <begin position="50"/>
        <end position="73"/>
    </location>
</feature>
<feature type="transmembrane region" description="Helical" evidence="6">
    <location>
        <begin position="12"/>
        <end position="30"/>
    </location>
</feature>
<reference evidence="7 8" key="1">
    <citation type="submission" date="2019-04" db="EMBL/GenBank/DDBJ databases">
        <title>Step-wise assembly of the neonatal virome modulated by breast feeding.</title>
        <authorList>
            <person name="Liang G."/>
            <person name="Bushman F."/>
        </authorList>
    </citation>
    <scope>NUCLEOTIDE SEQUENCE [LARGE SCALE GENOMIC DNA]</scope>
    <source>
        <strain evidence="7 8">E3754</strain>
    </source>
</reference>
<dbReference type="EMBL" id="WVTJ01000109">
    <property type="protein sequence ID" value="MXS54276.1"/>
    <property type="molecule type" value="Genomic_DNA"/>
</dbReference>
<protein>
    <submittedName>
        <fullName evidence="7">Oligosaccharide flippase family protein</fullName>
    </submittedName>
</protein>
<dbReference type="GO" id="GO:0005886">
    <property type="term" value="C:plasma membrane"/>
    <property type="evidence" value="ECO:0007669"/>
    <property type="project" value="UniProtKB-SubCell"/>
</dbReference>
<feature type="transmembrane region" description="Helical" evidence="6">
    <location>
        <begin position="128"/>
        <end position="145"/>
    </location>
</feature>
<keyword evidence="5 6" id="KW-0472">Membrane</keyword>
<dbReference type="PANTHER" id="PTHR30250">
    <property type="entry name" value="PST FAMILY PREDICTED COLANIC ACID TRANSPORTER"/>
    <property type="match status" value="1"/>
</dbReference>
<evidence type="ECO:0000256" key="4">
    <source>
        <dbReference type="ARBA" id="ARBA00022989"/>
    </source>
</evidence>
<gene>
    <name evidence="7" type="ORF">GTI81_16530</name>
</gene>
<comment type="caution">
    <text evidence="7">The sequence shown here is derived from an EMBL/GenBank/DDBJ whole genome shotgun (WGS) entry which is preliminary data.</text>
</comment>
<dbReference type="Proteomes" id="UP000429730">
    <property type="component" value="Unassembled WGS sequence"/>
</dbReference>
<evidence type="ECO:0000256" key="3">
    <source>
        <dbReference type="ARBA" id="ARBA00022692"/>
    </source>
</evidence>
<dbReference type="InterPro" id="IPR002797">
    <property type="entry name" value="Polysacc_synth"/>
</dbReference>
<dbReference type="InterPro" id="IPR050833">
    <property type="entry name" value="Poly_Biosynth_Transport"/>
</dbReference>
<dbReference type="Pfam" id="PF01943">
    <property type="entry name" value="Polysacc_synt"/>
    <property type="match status" value="1"/>
</dbReference>
<feature type="transmembrane region" description="Helical" evidence="6">
    <location>
        <begin position="387"/>
        <end position="416"/>
    </location>
</feature>
<evidence type="ECO:0000256" key="2">
    <source>
        <dbReference type="ARBA" id="ARBA00022475"/>
    </source>
</evidence>
<proteinExistence type="predicted"/>
<sequence>MQKKSRLEYSIINSSISTIIFILTIGIQFISRTIFIRFLGIEYLGLNGLFTNILSMLSLAELGVGTSIIFSLYKPLQQEDTATIKALMHLYKKIYNIIGIAIGIIGCLLIPFLPVIVGKDVGIPNIQLLYLLFLANSVFSYFFTYNRSLLNADQLGYLNVINTFAYLVVATVIQVFVLYTTGNYALYLLIQIICTVISNIDISLRVKKRYKHVFQYQEIKKLDRETIKILKQNTIGNLSNKIGSVVVLSTDNILISIFVNLAAVGRYSNYVLIVNSIKGIFNQFTNSITASIGSVAVSDDRENGREIFFRHYFINFILIYFATIVMFLSIQPFISWWVGSSYQLDNFIFTLIILNFVIGVFRNSAQVFIAAYGLAWIQRWKSVVESILNIVFSLIFLLIFDMGIAGVILATILSSLTSVSWYEPYVVLKYGIHDRFGKYLFVTLKYCIALGLGILATYPLFSLISATTLLSIILRSLAGIVIGAIVFVILFYRTAEFKFVISIFNSLITKLKKRH</sequence>